<evidence type="ECO:0000256" key="1">
    <source>
        <dbReference type="ARBA" id="ARBA00008520"/>
    </source>
</evidence>
<evidence type="ECO:0000313" key="5">
    <source>
        <dbReference type="EMBL" id="MBP2436811.1"/>
    </source>
</evidence>
<dbReference type="Gene3D" id="3.40.190.10">
    <property type="entry name" value="Periplasmic binding protein-like II"/>
    <property type="match status" value="1"/>
</dbReference>
<dbReference type="Proteomes" id="UP001519362">
    <property type="component" value="Unassembled WGS sequence"/>
</dbReference>
<dbReference type="RefSeq" id="WP_165135463.1">
    <property type="nucleotide sequence ID" value="NZ_CP049253.1"/>
</dbReference>
<dbReference type="InterPro" id="IPR006061">
    <property type="entry name" value="SBP_1_CS"/>
</dbReference>
<dbReference type="EMBL" id="JAGIOL010000001">
    <property type="protein sequence ID" value="MBP2436811.1"/>
    <property type="molecule type" value="Genomic_DNA"/>
</dbReference>
<gene>
    <name evidence="5" type="ORF">JOF34_001397</name>
</gene>
<dbReference type="PANTHER" id="PTHR43649:SF14">
    <property type="entry name" value="BLR3389 PROTEIN"/>
    <property type="match status" value="1"/>
</dbReference>
<reference evidence="5 6" key="1">
    <citation type="submission" date="2021-03" db="EMBL/GenBank/DDBJ databases">
        <title>Sequencing the genomes of 1000 actinobacteria strains.</title>
        <authorList>
            <person name="Klenk H.-P."/>
        </authorList>
    </citation>
    <scope>NUCLEOTIDE SEQUENCE [LARGE SCALE GENOMIC DNA]</scope>
    <source>
        <strain evidence="5 6">DSM 24221</strain>
    </source>
</reference>
<dbReference type="InterPro" id="IPR006059">
    <property type="entry name" value="SBP"/>
</dbReference>
<evidence type="ECO:0000256" key="4">
    <source>
        <dbReference type="SAM" id="SignalP"/>
    </source>
</evidence>
<organism evidence="5 6">
    <name type="scientific">Microbacterium amylolyticum</name>
    <dbReference type="NCBI Taxonomy" id="936337"/>
    <lineage>
        <taxon>Bacteria</taxon>
        <taxon>Bacillati</taxon>
        <taxon>Actinomycetota</taxon>
        <taxon>Actinomycetes</taxon>
        <taxon>Micrococcales</taxon>
        <taxon>Microbacteriaceae</taxon>
        <taxon>Microbacterium</taxon>
    </lineage>
</organism>
<feature type="signal peptide" evidence="4">
    <location>
        <begin position="1"/>
        <end position="33"/>
    </location>
</feature>
<feature type="chain" id="PRO_5046392173" evidence="4">
    <location>
        <begin position="34"/>
        <end position="440"/>
    </location>
</feature>
<dbReference type="PANTHER" id="PTHR43649">
    <property type="entry name" value="ARABINOSE-BINDING PROTEIN-RELATED"/>
    <property type="match status" value="1"/>
</dbReference>
<sequence>MTTITRARKRLLTATAIAGAGALVLASCGSSDAGDPDAALEEGGKILVWAWEPTLGPVIEQFEADNPGVEVEIVNVGTGVDSYTALQNAISAGSGLPDVAQVEYYALPQFALQDSLTDLTPYGAGDLDGVFAPGPWDAVHSGEEIIGLPMDSGPMAMFYNATVFEEHGVEVPETWDEFAQAARDFQESDPDVYITNDLGDAGWNTSLIWQGGGTPWSVDGTDLTIDLENDAATQRFTDLWQPLIDDEVLAPINGWTDEWFQGMANGTIASLVIGAWMPANLIGNVPDGAGDWRVAPMPQWEAGAAASSENGGSSLAVPTDAQNKELAYAFIEYANASTDGVQMRLDDGAFPATTEHLESAAFQDVEWDYFGGQKINEVLAQSSADVVEGWQYLPFQVYANTIYGDTAGQAYLGSTTLADGLAGWQNAMKSYAAEQGFGIE</sequence>
<keyword evidence="5" id="KW-0762">Sugar transport</keyword>
<evidence type="ECO:0000256" key="2">
    <source>
        <dbReference type="ARBA" id="ARBA00022448"/>
    </source>
</evidence>
<proteinExistence type="inferred from homology"/>
<dbReference type="InterPro" id="IPR050490">
    <property type="entry name" value="Bact_solute-bd_prot1"/>
</dbReference>
<comment type="caution">
    <text evidence="5">The sequence shown here is derived from an EMBL/GenBank/DDBJ whole genome shotgun (WGS) entry which is preliminary data.</text>
</comment>
<evidence type="ECO:0000313" key="6">
    <source>
        <dbReference type="Proteomes" id="UP001519362"/>
    </source>
</evidence>
<evidence type="ECO:0000256" key="3">
    <source>
        <dbReference type="ARBA" id="ARBA00022729"/>
    </source>
</evidence>
<dbReference type="CDD" id="cd13585">
    <property type="entry name" value="PBP2_TMBP_like"/>
    <property type="match status" value="1"/>
</dbReference>
<dbReference type="SUPFAM" id="SSF53850">
    <property type="entry name" value="Periplasmic binding protein-like II"/>
    <property type="match status" value="1"/>
</dbReference>
<keyword evidence="3 4" id="KW-0732">Signal</keyword>
<dbReference type="Pfam" id="PF01547">
    <property type="entry name" value="SBP_bac_1"/>
    <property type="match status" value="1"/>
</dbReference>
<dbReference type="PROSITE" id="PS01037">
    <property type="entry name" value="SBP_BACTERIAL_1"/>
    <property type="match status" value="1"/>
</dbReference>
<protein>
    <submittedName>
        <fullName evidence="5">Multiple sugar transport system substrate-binding protein</fullName>
    </submittedName>
</protein>
<name>A0ABS4ZHR0_9MICO</name>
<accession>A0ABS4ZHR0</accession>
<keyword evidence="2" id="KW-0813">Transport</keyword>
<dbReference type="PROSITE" id="PS51257">
    <property type="entry name" value="PROKAR_LIPOPROTEIN"/>
    <property type="match status" value="1"/>
</dbReference>
<comment type="similarity">
    <text evidence="1">Belongs to the bacterial solute-binding protein 1 family.</text>
</comment>
<keyword evidence="6" id="KW-1185">Reference proteome</keyword>